<feature type="domain" description="RNA polymerase sigma factor 70 region 4 type 2" evidence="7">
    <location>
        <begin position="132"/>
        <end position="180"/>
    </location>
</feature>
<dbReference type="Pfam" id="PF08281">
    <property type="entry name" value="Sigma70_r4_2"/>
    <property type="match status" value="1"/>
</dbReference>
<keyword evidence="4" id="KW-0731">Sigma factor</keyword>
<dbReference type="NCBIfam" id="TIGR02937">
    <property type="entry name" value="sigma70-ECF"/>
    <property type="match status" value="1"/>
</dbReference>
<dbReference type="InterPro" id="IPR014305">
    <property type="entry name" value="RNA_pol_sigma-G_actinobac"/>
</dbReference>
<evidence type="ECO:0000256" key="1">
    <source>
        <dbReference type="ARBA" id="ARBA00010641"/>
    </source>
</evidence>
<reference evidence="8 9" key="1">
    <citation type="journal article" date="2019" name="Int. J. Syst. Evol. Microbiol.">
        <title>The Global Catalogue of Microorganisms (GCM) 10K type strain sequencing project: providing services to taxonomists for standard genome sequencing and annotation.</title>
        <authorList>
            <consortium name="The Broad Institute Genomics Platform"/>
            <consortium name="The Broad Institute Genome Sequencing Center for Infectious Disease"/>
            <person name="Wu L."/>
            <person name="Ma J."/>
        </authorList>
    </citation>
    <scope>NUCLEOTIDE SEQUENCE [LARGE SCALE GENOMIC DNA]</scope>
    <source>
        <strain evidence="8 9">JCM 14307</strain>
    </source>
</reference>
<dbReference type="SUPFAM" id="SSF88659">
    <property type="entry name" value="Sigma3 and sigma4 domains of RNA polymerase sigma factors"/>
    <property type="match status" value="1"/>
</dbReference>
<gene>
    <name evidence="8" type="ORF">GCM10009745_24640</name>
</gene>
<evidence type="ECO:0000259" key="7">
    <source>
        <dbReference type="Pfam" id="PF08281"/>
    </source>
</evidence>
<evidence type="ECO:0000256" key="3">
    <source>
        <dbReference type="ARBA" id="ARBA00023015"/>
    </source>
</evidence>
<dbReference type="SUPFAM" id="SSF88946">
    <property type="entry name" value="Sigma2 domain of RNA polymerase sigma factors"/>
    <property type="match status" value="1"/>
</dbReference>
<dbReference type="InterPro" id="IPR013249">
    <property type="entry name" value="RNA_pol_sigma70_r4_t2"/>
</dbReference>
<evidence type="ECO:0000256" key="2">
    <source>
        <dbReference type="ARBA" id="ARBA00011344"/>
    </source>
</evidence>
<feature type="domain" description="RNA polymerase sigma-70 region 2" evidence="6">
    <location>
        <begin position="15"/>
        <end position="79"/>
    </location>
</feature>
<keyword evidence="9" id="KW-1185">Reference proteome</keyword>
<evidence type="ECO:0000313" key="9">
    <source>
        <dbReference type="Proteomes" id="UP001500280"/>
    </source>
</evidence>
<dbReference type="EMBL" id="BAAANF010000008">
    <property type="protein sequence ID" value="GAA1679794.1"/>
    <property type="molecule type" value="Genomic_DNA"/>
</dbReference>
<comment type="subunit">
    <text evidence="2">Interacts transiently with the RNA polymerase catalytic core formed by RpoA, RpoB, RpoC and RpoZ (2 alpha, 1 beta, 1 beta' and 1 omega subunit) to form the RNA polymerase holoenzyme that can initiate transcription.</text>
</comment>
<dbReference type="InterPro" id="IPR013324">
    <property type="entry name" value="RNA_pol_sigma_r3/r4-like"/>
</dbReference>
<organism evidence="8 9">
    <name type="scientific">Kribbella yunnanensis</name>
    <dbReference type="NCBI Taxonomy" id="190194"/>
    <lineage>
        <taxon>Bacteria</taxon>
        <taxon>Bacillati</taxon>
        <taxon>Actinomycetota</taxon>
        <taxon>Actinomycetes</taxon>
        <taxon>Propionibacteriales</taxon>
        <taxon>Kribbellaceae</taxon>
        <taxon>Kribbella</taxon>
    </lineage>
</organism>
<dbReference type="RefSeq" id="WP_344149645.1">
    <property type="nucleotide sequence ID" value="NZ_BAAANF010000008.1"/>
</dbReference>
<dbReference type="PANTHER" id="PTHR43133:SF65">
    <property type="entry name" value="ECF RNA POLYMERASE SIGMA FACTOR SIGG"/>
    <property type="match status" value="1"/>
</dbReference>
<dbReference type="CDD" id="cd06171">
    <property type="entry name" value="Sigma70_r4"/>
    <property type="match status" value="1"/>
</dbReference>
<dbReference type="Pfam" id="PF04542">
    <property type="entry name" value="Sigma70_r2"/>
    <property type="match status" value="1"/>
</dbReference>
<dbReference type="Gene3D" id="1.10.10.10">
    <property type="entry name" value="Winged helix-like DNA-binding domain superfamily/Winged helix DNA-binding domain"/>
    <property type="match status" value="1"/>
</dbReference>
<evidence type="ECO:0000256" key="4">
    <source>
        <dbReference type="ARBA" id="ARBA00023082"/>
    </source>
</evidence>
<evidence type="ECO:0000256" key="5">
    <source>
        <dbReference type="ARBA" id="ARBA00023163"/>
    </source>
</evidence>
<dbReference type="InterPro" id="IPR013325">
    <property type="entry name" value="RNA_pol_sigma_r2"/>
</dbReference>
<sequence>MTMLEENVLLSELERRRHELLAHCYRMMGSVHEAEDMVQETSLRAWKSYRTFDGRASMRVWLYRIATNACLTALQHRSKRFLPSGLGAPSDDPDAPVVEFDSDVGMLQPIPQALLDPATIVGSRETLRLGVIASLQHLPVSQRAVLLLRDVLSFSAAETAEVLNTTTTAVKSTLQRARGKIAAVTPRLDDIAEPEDPAYGELLDRYIAAIETSDASALADVLRDDATLEAAGTKTWFSGKKTCLPYLVNQVLGAPGDWRMLPTAANAQPAAAGYQRQADGSYAAYGLVVLDLTPTGIRGITSFPEPDLVTRSGLRLVLEKL</sequence>
<dbReference type="NCBIfam" id="TIGR02960">
    <property type="entry name" value="SigX5"/>
    <property type="match status" value="1"/>
</dbReference>
<keyword evidence="3" id="KW-0805">Transcription regulation</keyword>
<name>A0ABN2H0Q7_9ACTN</name>
<dbReference type="InterPro" id="IPR036388">
    <property type="entry name" value="WH-like_DNA-bd_sf"/>
</dbReference>
<dbReference type="PANTHER" id="PTHR43133">
    <property type="entry name" value="RNA POLYMERASE ECF-TYPE SIGMA FACTO"/>
    <property type="match status" value="1"/>
</dbReference>
<dbReference type="InterPro" id="IPR039425">
    <property type="entry name" value="RNA_pol_sigma-70-like"/>
</dbReference>
<protein>
    <submittedName>
        <fullName evidence="8">Sigma-70 family RNA polymerase sigma factor</fullName>
    </submittedName>
</protein>
<dbReference type="NCBIfam" id="NF006089">
    <property type="entry name" value="PRK08241.1"/>
    <property type="match status" value="1"/>
</dbReference>
<dbReference type="Proteomes" id="UP001500280">
    <property type="component" value="Unassembled WGS sequence"/>
</dbReference>
<dbReference type="InterPro" id="IPR014284">
    <property type="entry name" value="RNA_pol_sigma-70_dom"/>
</dbReference>
<dbReference type="Gene3D" id="1.10.1740.10">
    <property type="match status" value="1"/>
</dbReference>
<keyword evidence="5" id="KW-0804">Transcription</keyword>
<dbReference type="SUPFAM" id="SSF54427">
    <property type="entry name" value="NTF2-like"/>
    <property type="match status" value="1"/>
</dbReference>
<proteinExistence type="inferred from homology"/>
<dbReference type="InterPro" id="IPR032710">
    <property type="entry name" value="NTF2-like_dom_sf"/>
</dbReference>
<evidence type="ECO:0000259" key="6">
    <source>
        <dbReference type="Pfam" id="PF04542"/>
    </source>
</evidence>
<dbReference type="Gene3D" id="3.10.450.50">
    <property type="match status" value="1"/>
</dbReference>
<evidence type="ECO:0000313" key="8">
    <source>
        <dbReference type="EMBL" id="GAA1679794.1"/>
    </source>
</evidence>
<comment type="caution">
    <text evidence="8">The sequence shown here is derived from an EMBL/GenBank/DDBJ whole genome shotgun (WGS) entry which is preliminary data.</text>
</comment>
<accession>A0ABN2H0Q7</accession>
<dbReference type="InterPro" id="IPR007627">
    <property type="entry name" value="RNA_pol_sigma70_r2"/>
</dbReference>
<comment type="similarity">
    <text evidence="1">Belongs to the sigma-70 factor family. ECF subfamily.</text>
</comment>